<proteinExistence type="predicted"/>
<organism evidence="3 4">
    <name type="scientific">Ornithinimicrobium kibberense</name>
    <dbReference type="NCBI Taxonomy" id="282060"/>
    <lineage>
        <taxon>Bacteria</taxon>
        <taxon>Bacillati</taxon>
        <taxon>Actinomycetota</taxon>
        <taxon>Actinomycetes</taxon>
        <taxon>Micrococcales</taxon>
        <taxon>Ornithinimicrobiaceae</taxon>
        <taxon>Ornithinimicrobium</taxon>
    </lineage>
</organism>
<evidence type="ECO:0000313" key="3">
    <source>
        <dbReference type="EMBL" id="MFB9730983.1"/>
    </source>
</evidence>
<protein>
    <submittedName>
        <fullName evidence="3">SAF domain-containing protein</fullName>
    </submittedName>
</protein>
<name>A0ABV5UZK5_9MICO</name>
<evidence type="ECO:0000259" key="2">
    <source>
        <dbReference type="SMART" id="SM00858"/>
    </source>
</evidence>
<dbReference type="RefSeq" id="WP_141337299.1">
    <property type="nucleotide sequence ID" value="NZ_JBHMAX010000006.1"/>
</dbReference>
<sequence>MLDAFPGPGRQPPPARRSDRPRRPSGSRARRLVSAALAALGVGIVAQLAASRPVPDGVRVVVAVREVAVGTELTDGLLTVREVPRTAVPEAALGGLDEAVGRPASSVLAAGEVLTRHDVRAADLVSGLEPGTVAVWVPVAEPAVTAALAGGDRVDLRSPGDGSFLARDVLVLAAGPGGPERDGTGGAWVAVDAEQARFLATQRADPLGGAAHVALHRP</sequence>
<dbReference type="CDD" id="cd11614">
    <property type="entry name" value="SAF_CpaB_FlgA_like"/>
    <property type="match status" value="1"/>
</dbReference>
<dbReference type="Gene3D" id="3.90.1210.10">
    <property type="entry name" value="Antifreeze-like/N-acetylneuraminic acid synthase C-terminal domain"/>
    <property type="match status" value="1"/>
</dbReference>
<gene>
    <name evidence="3" type="ORF">ACFFN0_02870</name>
</gene>
<dbReference type="EMBL" id="JBHMAX010000006">
    <property type="protein sequence ID" value="MFB9730983.1"/>
    <property type="molecule type" value="Genomic_DNA"/>
</dbReference>
<accession>A0ABV5UZK5</accession>
<feature type="region of interest" description="Disordered" evidence="1">
    <location>
        <begin position="1"/>
        <end position="28"/>
    </location>
</feature>
<dbReference type="SMART" id="SM00858">
    <property type="entry name" value="SAF"/>
    <property type="match status" value="1"/>
</dbReference>
<dbReference type="Proteomes" id="UP001589613">
    <property type="component" value="Unassembled WGS sequence"/>
</dbReference>
<evidence type="ECO:0000256" key="1">
    <source>
        <dbReference type="SAM" id="MobiDB-lite"/>
    </source>
</evidence>
<keyword evidence="4" id="KW-1185">Reference proteome</keyword>
<evidence type="ECO:0000313" key="4">
    <source>
        <dbReference type="Proteomes" id="UP001589613"/>
    </source>
</evidence>
<reference evidence="3 4" key="1">
    <citation type="submission" date="2024-09" db="EMBL/GenBank/DDBJ databases">
        <authorList>
            <person name="Sun Q."/>
            <person name="Mori K."/>
        </authorList>
    </citation>
    <scope>NUCLEOTIDE SEQUENCE [LARGE SCALE GENOMIC DNA]</scope>
    <source>
        <strain evidence="3 4">JCM 12763</strain>
    </source>
</reference>
<feature type="domain" description="SAF" evidence="2">
    <location>
        <begin position="58"/>
        <end position="120"/>
    </location>
</feature>
<dbReference type="Pfam" id="PF08666">
    <property type="entry name" value="SAF"/>
    <property type="match status" value="1"/>
</dbReference>
<dbReference type="InterPro" id="IPR013974">
    <property type="entry name" value="SAF"/>
</dbReference>
<comment type="caution">
    <text evidence="3">The sequence shown here is derived from an EMBL/GenBank/DDBJ whole genome shotgun (WGS) entry which is preliminary data.</text>
</comment>